<keyword evidence="1 2" id="KW-0732">Signal</keyword>
<feature type="chain" id="PRO_5015554705" evidence="2">
    <location>
        <begin position="22"/>
        <end position="214"/>
    </location>
</feature>
<dbReference type="InterPro" id="IPR004564">
    <property type="entry name" value="OM_lipoprot_carrier_LolA-like"/>
</dbReference>
<name>A0A2T2YCV4_9BACT</name>
<dbReference type="EMBL" id="PYFT01000001">
    <property type="protein sequence ID" value="PSR53339.1"/>
    <property type="molecule type" value="Genomic_DNA"/>
</dbReference>
<keyword evidence="4" id="KW-1185">Reference proteome</keyword>
<dbReference type="RefSeq" id="WP_106927866.1">
    <property type="nucleotide sequence ID" value="NZ_PYFT01000001.1"/>
</dbReference>
<dbReference type="OrthoDB" id="9810685at2"/>
<feature type="signal peptide" evidence="2">
    <location>
        <begin position="1"/>
        <end position="21"/>
    </location>
</feature>
<comment type="caution">
    <text evidence="3">The sequence shown here is derived from an EMBL/GenBank/DDBJ whole genome shotgun (WGS) entry which is preliminary data.</text>
</comment>
<dbReference type="Gene3D" id="2.50.20.10">
    <property type="entry name" value="Lipoprotein localisation LolA/LolB/LppX"/>
    <property type="match status" value="1"/>
</dbReference>
<dbReference type="InterPro" id="IPR029046">
    <property type="entry name" value="LolA/LolB/LppX"/>
</dbReference>
<dbReference type="Proteomes" id="UP000240357">
    <property type="component" value="Unassembled WGS sequence"/>
</dbReference>
<dbReference type="PANTHER" id="PTHR35869:SF1">
    <property type="entry name" value="OUTER-MEMBRANE LIPOPROTEIN CARRIER PROTEIN"/>
    <property type="match status" value="1"/>
</dbReference>
<gene>
    <name evidence="3" type="ORF">AHMF7605_07260</name>
</gene>
<accession>A0A2T2YCV4</accession>
<reference evidence="3 4" key="1">
    <citation type="submission" date="2018-03" db="EMBL/GenBank/DDBJ databases">
        <title>Adhaeribacter sp. HMF7605 Genome sequencing and assembly.</title>
        <authorList>
            <person name="Kang H."/>
            <person name="Kang J."/>
            <person name="Cha I."/>
            <person name="Kim H."/>
            <person name="Joh K."/>
        </authorList>
    </citation>
    <scope>NUCLEOTIDE SEQUENCE [LARGE SCALE GENOMIC DNA]</scope>
    <source>
        <strain evidence="3 4">HMF7605</strain>
    </source>
</reference>
<dbReference type="CDD" id="cd16325">
    <property type="entry name" value="LolA"/>
    <property type="match status" value="1"/>
</dbReference>
<evidence type="ECO:0000313" key="3">
    <source>
        <dbReference type="EMBL" id="PSR53339.1"/>
    </source>
</evidence>
<organism evidence="3 4">
    <name type="scientific">Adhaeribacter arboris</name>
    <dbReference type="NCBI Taxonomy" id="2072846"/>
    <lineage>
        <taxon>Bacteria</taxon>
        <taxon>Pseudomonadati</taxon>
        <taxon>Bacteroidota</taxon>
        <taxon>Cytophagia</taxon>
        <taxon>Cytophagales</taxon>
        <taxon>Hymenobacteraceae</taxon>
        <taxon>Adhaeribacter</taxon>
    </lineage>
</organism>
<dbReference type="Pfam" id="PF03548">
    <property type="entry name" value="LolA"/>
    <property type="match status" value="1"/>
</dbReference>
<dbReference type="PANTHER" id="PTHR35869">
    <property type="entry name" value="OUTER-MEMBRANE LIPOPROTEIN CARRIER PROTEIN"/>
    <property type="match status" value="1"/>
</dbReference>
<evidence type="ECO:0000313" key="4">
    <source>
        <dbReference type="Proteomes" id="UP000240357"/>
    </source>
</evidence>
<evidence type="ECO:0000256" key="1">
    <source>
        <dbReference type="ARBA" id="ARBA00022729"/>
    </source>
</evidence>
<sequence>MKRITLFVFIIALTINQFAQAQDPKARQILDAMSKKYQSMKAFRANFNQTLENTTSKAKENLEGEITVMGNKFRLKTEDQEIINNGNTIWTYIKSENEVNISENDPDDEAMTPNKIFTMYKKGYKSAYVEEAKEDGELCDVIELSPEDKNDPVFKVRLNISKKDKSLKSWKMFRNNGNRYTYTITDFTPNPNVDNNYFAFDKSKFKGVKVIDLR</sequence>
<dbReference type="SUPFAM" id="SSF89392">
    <property type="entry name" value="Prokaryotic lipoproteins and lipoprotein localization factors"/>
    <property type="match status" value="1"/>
</dbReference>
<evidence type="ECO:0000256" key="2">
    <source>
        <dbReference type="SAM" id="SignalP"/>
    </source>
</evidence>
<dbReference type="AlphaFoldDB" id="A0A2T2YCV4"/>
<proteinExistence type="predicted"/>
<protein>
    <submittedName>
        <fullName evidence="3">Cell envelope biogenesis protein LolA</fullName>
    </submittedName>
</protein>